<sequence length="140" mass="15842">MLSIYPAIFYKEKNGYSVIFPDLNYLSTCGENLNDAMEMAIDCLAGYLYTAKLDDDKLPTPSKIDDIHPIDIANTIGFDGKDSFINLISVDLEDYAKTHFNKSVKKTLTIPEWLNREATKKNINFSKVLQEALIAKLRSL</sequence>
<gene>
    <name evidence="2" type="ORF">B5F14_08335</name>
</gene>
<evidence type="ECO:0000259" key="1">
    <source>
        <dbReference type="Pfam" id="PF15919"/>
    </source>
</evidence>
<dbReference type="InterPro" id="IPR031807">
    <property type="entry name" value="HicB-like"/>
</dbReference>
<evidence type="ECO:0000313" key="2">
    <source>
        <dbReference type="EMBL" id="OUP58054.1"/>
    </source>
</evidence>
<keyword evidence="3" id="KW-1185">Reference proteome</keyword>
<dbReference type="RefSeq" id="WP_087158975.1">
    <property type="nucleotide sequence ID" value="NZ_NFKM01000018.1"/>
</dbReference>
<dbReference type="SUPFAM" id="SSF143100">
    <property type="entry name" value="TTHA1013/TTHA0281-like"/>
    <property type="match status" value="1"/>
</dbReference>
<dbReference type="EMBL" id="NFKM01000018">
    <property type="protein sequence ID" value="OUP58054.1"/>
    <property type="molecule type" value="Genomic_DNA"/>
</dbReference>
<comment type="caution">
    <text evidence="2">The sequence shown here is derived from an EMBL/GenBank/DDBJ whole genome shotgun (WGS) entry which is preliminary data.</text>
</comment>
<reference evidence="3" key="1">
    <citation type="submission" date="2017-04" db="EMBL/GenBank/DDBJ databases">
        <title>Function of individual gut microbiota members based on whole genome sequencing of pure cultures obtained from chicken caecum.</title>
        <authorList>
            <person name="Medvecky M."/>
            <person name="Cejkova D."/>
            <person name="Polansky O."/>
            <person name="Karasova D."/>
            <person name="Kubasova T."/>
            <person name="Cizek A."/>
            <person name="Rychlik I."/>
        </authorList>
    </citation>
    <scope>NUCLEOTIDE SEQUENCE [LARGE SCALE GENOMIC DNA]</scope>
    <source>
        <strain evidence="3">An178</strain>
    </source>
</reference>
<organism evidence="2 3">
    <name type="scientific">Faecalitalea cylindroides</name>
    <dbReference type="NCBI Taxonomy" id="39483"/>
    <lineage>
        <taxon>Bacteria</taxon>
        <taxon>Bacillati</taxon>
        <taxon>Bacillota</taxon>
        <taxon>Erysipelotrichia</taxon>
        <taxon>Erysipelotrichales</taxon>
        <taxon>Erysipelotrichaceae</taxon>
        <taxon>Faecalitalea</taxon>
    </lineage>
</organism>
<dbReference type="Proteomes" id="UP000195447">
    <property type="component" value="Unassembled WGS sequence"/>
</dbReference>
<proteinExistence type="predicted"/>
<accession>A0A1Y4LMX7</accession>
<dbReference type="InterPro" id="IPR035069">
    <property type="entry name" value="TTHA1013/TTHA0281-like"/>
</dbReference>
<dbReference type="AlphaFoldDB" id="A0A1Y4LMX7"/>
<name>A0A1Y4LMX7_9FIRM</name>
<protein>
    <submittedName>
        <fullName evidence="2">HicB family protein</fullName>
    </submittedName>
</protein>
<dbReference type="Gene3D" id="3.30.160.250">
    <property type="match status" value="1"/>
</dbReference>
<feature type="domain" description="HicB-like antitoxin of toxin-antitoxin system" evidence="1">
    <location>
        <begin position="6"/>
        <end position="114"/>
    </location>
</feature>
<evidence type="ECO:0000313" key="3">
    <source>
        <dbReference type="Proteomes" id="UP000195447"/>
    </source>
</evidence>
<dbReference type="Pfam" id="PF15919">
    <property type="entry name" value="HicB_lk_antitox"/>
    <property type="match status" value="1"/>
</dbReference>